<dbReference type="EMBL" id="NOXT01000078">
    <property type="protein sequence ID" value="OYQ33050.1"/>
    <property type="molecule type" value="Genomic_DNA"/>
</dbReference>
<evidence type="ECO:0000313" key="2">
    <source>
        <dbReference type="EMBL" id="OYQ33050.1"/>
    </source>
</evidence>
<dbReference type="GO" id="GO:0016787">
    <property type="term" value="F:hydrolase activity"/>
    <property type="evidence" value="ECO:0007669"/>
    <property type="project" value="InterPro"/>
</dbReference>
<dbReference type="InterPro" id="IPR029058">
    <property type="entry name" value="AB_hydrolase_fold"/>
</dbReference>
<name>A0A255YXB3_9SPHN</name>
<dbReference type="InterPro" id="IPR051049">
    <property type="entry name" value="Dienelactone_hydrolase-like"/>
</dbReference>
<dbReference type="Proteomes" id="UP000216991">
    <property type="component" value="Unassembled WGS sequence"/>
</dbReference>
<proteinExistence type="predicted"/>
<dbReference type="PANTHER" id="PTHR46623">
    <property type="entry name" value="CARBOXYMETHYLENEBUTENOLIDASE-RELATED"/>
    <property type="match status" value="1"/>
</dbReference>
<dbReference type="AlphaFoldDB" id="A0A255YXB3"/>
<sequence length="291" mass="29806">MIALYDRFTHVGDLSRRELMARMTRLAGGAAAASSLLGVIAGRADAAPLVAADDPRIKAGDVRFEAGGRTLGGYLAQPAKGAGAAPRVLVIHENRGLNDHIRDVARRLATSGLVALAADFLLPAGGTPTQPDGATSAEDVARGMIGKLDRAQTVADGVAMLNWLGAKAPGKGTAGAVGFCWGGGMVNALAVAAGPALRAGVAYYGAAPPEAAGADRVKARLMLHYAGLDDRINAMGPAWQAALNAAGVRFQAFTYPGVNHAFNNDTAVGRYDAAAAALAWGRTLDWLKQQG</sequence>
<dbReference type="SUPFAM" id="SSF53474">
    <property type="entry name" value="alpha/beta-Hydrolases"/>
    <property type="match status" value="1"/>
</dbReference>
<dbReference type="InterPro" id="IPR002925">
    <property type="entry name" value="Dienelactn_hydro"/>
</dbReference>
<keyword evidence="3" id="KW-1185">Reference proteome</keyword>
<reference evidence="2 3" key="1">
    <citation type="submission" date="2017-07" db="EMBL/GenBank/DDBJ databases">
        <title>Sandarakinorhabdus cyanobacteriorum sp. nov., a novel bacterium isolated from cyanobacterial aggregates in a eutrophic lake.</title>
        <authorList>
            <person name="Cai H."/>
        </authorList>
    </citation>
    <scope>NUCLEOTIDE SEQUENCE [LARGE SCALE GENOMIC DNA]</scope>
    <source>
        <strain evidence="2 3">TH057</strain>
    </source>
</reference>
<organism evidence="2 3">
    <name type="scientific">Sandarakinorhabdus cyanobacteriorum</name>
    <dbReference type="NCBI Taxonomy" id="1981098"/>
    <lineage>
        <taxon>Bacteria</taxon>
        <taxon>Pseudomonadati</taxon>
        <taxon>Pseudomonadota</taxon>
        <taxon>Alphaproteobacteria</taxon>
        <taxon>Sphingomonadales</taxon>
        <taxon>Sphingosinicellaceae</taxon>
        <taxon>Sandarakinorhabdus</taxon>
    </lineage>
</organism>
<dbReference type="InterPro" id="IPR006311">
    <property type="entry name" value="TAT_signal"/>
</dbReference>
<dbReference type="Pfam" id="PF01738">
    <property type="entry name" value="DLH"/>
    <property type="match status" value="1"/>
</dbReference>
<dbReference type="PANTHER" id="PTHR46623:SF6">
    <property type="entry name" value="ALPHA_BETA-HYDROLASES SUPERFAMILY PROTEIN"/>
    <property type="match status" value="1"/>
</dbReference>
<comment type="caution">
    <text evidence="2">The sequence shown here is derived from an EMBL/GenBank/DDBJ whole genome shotgun (WGS) entry which is preliminary data.</text>
</comment>
<feature type="domain" description="Dienelactone hydrolase" evidence="1">
    <location>
        <begin position="72"/>
        <end position="289"/>
    </location>
</feature>
<evidence type="ECO:0000259" key="1">
    <source>
        <dbReference type="Pfam" id="PF01738"/>
    </source>
</evidence>
<dbReference type="OrthoDB" id="9771666at2"/>
<dbReference type="PROSITE" id="PS51318">
    <property type="entry name" value="TAT"/>
    <property type="match status" value="1"/>
</dbReference>
<accession>A0A255YXB3</accession>
<dbReference type="Gene3D" id="3.40.50.1820">
    <property type="entry name" value="alpha/beta hydrolase"/>
    <property type="match status" value="1"/>
</dbReference>
<evidence type="ECO:0000313" key="3">
    <source>
        <dbReference type="Proteomes" id="UP000216991"/>
    </source>
</evidence>
<protein>
    <submittedName>
        <fullName evidence="2">Carboxymethylenebutenolidase</fullName>
    </submittedName>
</protein>
<gene>
    <name evidence="2" type="ORF">CHU93_03385</name>
</gene>